<evidence type="ECO:0000256" key="2">
    <source>
        <dbReference type="SAM" id="Phobius"/>
    </source>
</evidence>
<dbReference type="Pfam" id="PF02080">
    <property type="entry name" value="TrkA_C"/>
    <property type="match status" value="1"/>
</dbReference>
<dbReference type="PANTHER" id="PTHR43833:SF9">
    <property type="entry name" value="POTASSIUM CHANNEL PROTEIN YUGO-RELATED"/>
    <property type="match status" value="1"/>
</dbReference>
<dbReference type="Gene3D" id="3.40.50.720">
    <property type="entry name" value="NAD(P)-binding Rossmann-like Domain"/>
    <property type="match status" value="1"/>
</dbReference>
<dbReference type="PROSITE" id="PS51202">
    <property type="entry name" value="RCK_C"/>
    <property type="match status" value="1"/>
</dbReference>
<dbReference type="PANTHER" id="PTHR43833">
    <property type="entry name" value="POTASSIUM CHANNEL PROTEIN 2-RELATED-RELATED"/>
    <property type="match status" value="1"/>
</dbReference>
<dbReference type="Gene3D" id="3.30.70.1450">
    <property type="entry name" value="Regulator of K+ conductance, C-terminal domain"/>
    <property type="match status" value="1"/>
</dbReference>
<dbReference type="SUPFAM" id="SSF116726">
    <property type="entry name" value="TrkA C-terminal domain-like"/>
    <property type="match status" value="1"/>
</dbReference>
<comment type="caution">
    <text evidence="5">The sequence shown here is derived from an EMBL/GenBank/DDBJ whole genome shotgun (WGS) entry which is preliminary data.</text>
</comment>
<protein>
    <submittedName>
        <fullName evidence="5">TrkA-N domain protein</fullName>
    </submittedName>
</protein>
<sequence>MTDKSRQVNFWGLLFLIATLVVVGTIGYMFIEGWSLLDAIYMVVITLATVGFKEVHPLSPAGEVFTILLIIFGLVTIYYVVRLLGEYLIEDKLEEHLKSKKMEKSLKALSGHFIICGFGRVGSQVAHELTKEPVDFVVIEREPALVDECEREGFLCIAGDATDEVTLKRAGVMNARGLIICLGRDSDTVLAIITARGLNNDLFIVARANRDNTAAKLAQVGANRVVSPHQIGGFRMASFALNPEVADFLDDVQDLGNREVQIDDVIVANTSPAAGHSIASKLSNRVYGVSVLAIHKPDGTALINPIGDAVVEAGDRLILLGTKDKLVSVVKLLGAR</sequence>
<dbReference type="GO" id="GO:0005886">
    <property type="term" value="C:plasma membrane"/>
    <property type="evidence" value="ECO:0007669"/>
    <property type="project" value="UniProtKB-SubCell"/>
</dbReference>
<feature type="domain" description="RCK N-terminal" evidence="3">
    <location>
        <begin position="110"/>
        <end position="227"/>
    </location>
</feature>
<feature type="transmembrane region" description="Helical" evidence="2">
    <location>
        <begin position="12"/>
        <end position="30"/>
    </location>
</feature>
<keyword evidence="2" id="KW-0812">Transmembrane</keyword>
<feature type="transmembrane region" description="Helical" evidence="2">
    <location>
        <begin position="64"/>
        <end position="81"/>
    </location>
</feature>
<gene>
    <name evidence="5" type="ORF">VF00_C0001G0025</name>
</gene>
<evidence type="ECO:0000259" key="3">
    <source>
        <dbReference type="PROSITE" id="PS51201"/>
    </source>
</evidence>
<dbReference type="EMBL" id="LCRB01000001">
    <property type="protein sequence ID" value="KKW27090.1"/>
    <property type="molecule type" value="Genomic_DNA"/>
</dbReference>
<dbReference type="InterPro" id="IPR013099">
    <property type="entry name" value="K_chnl_dom"/>
</dbReference>
<dbReference type="InterPro" id="IPR036291">
    <property type="entry name" value="NAD(P)-bd_dom_sf"/>
</dbReference>
<accession>A0A0G1X8E9</accession>
<comment type="subcellular location">
    <subcellularLocation>
        <location evidence="1">Cell membrane</location>
        <topology evidence="1">Multi-pass membrane protein</topology>
    </subcellularLocation>
</comment>
<dbReference type="SUPFAM" id="SSF51735">
    <property type="entry name" value="NAD(P)-binding Rossmann-fold domains"/>
    <property type="match status" value="1"/>
</dbReference>
<dbReference type="GO" id="GO:0008324">
    <property type="term" value="F:monoatomic cation transmembrane transporter activity"/>
    <property type="evidence" value="ECO:0007669"/>
    <property type="project" value="InterPro"/>
</dbReference>
<dbReference type="Pfam" id="PF07885">
    <property type="entry name" value="Ion_trans_2"/>
    <property type="match status" value="1"/>
</dbReference>
<dbReference type="GO" id="GO:0006813">
    <property type="term" value="P:potassium ion transport"/>
    <property type="evidence" value="ECO:0007669"/>
    <property type="project" value="InterPro"/>
</dbReference>
<feature type="transmembrane region" description="Helical" evidence="2">
    <location>
        <begin position="36"/>
        <end position="52"/>
    </location>
</feature>
<feature type="domain" description="RCK C-terminal" evidence="4">
    <location>
        <begin position="250"/>
        <end position="335"/>
    </location>
</feature>
<dbReference type="Gene3D" id="1.10.287.70">
    <property type="match status" value="1"/>
</dbReference>
<dbReference type="PATRIC" id="fig|1620414.3.peg.26"/>
<dbReference type="Pfam" id="PF02254">
    <property type="entry name" value="TrkA_N"/>
    <property type="match status" value="1"/>
</dbReference>
<proteinExistence type="predicted"/>
<evidence type="ECO:0000259" key="4">
    <source>
        <dbReference type="PROSITE" id="PS51202"/>
    </source>
</evidence>
<dbReference type="InterPro" id="IPR006037">
    <property type="entry name" value="RCK_C"/>
</dbReference>
<evidence type="ECO:0000256" key="1">
    <source>
        <dbReference type="ARBA" id="ARBA00004651"/>
    </source>
</evidence>
<evidence type="ECO:0000313" key="5">
    <source>
        <dbReference type="EMBL" id="KKW27090.1"/>
    </source>
</evidence>
<reference evidence="5 6" key="1">
    <citation type="journal article" date="2015" name="Nature">
        <title>rRNA introns, odd ribosomes, and small enigmatic genomes across a large radiation of phyla.</title>
        <authorList>
            <person name="Brown C.T."/>
            <person name="Hug L.A."/>
            <person name="Thomas B.C."/>
            <person name="Sharon I."/>
            <person name="Castelle C.J."/>
            <person name="Singh A."/>
            <person name="Wilkins M.J."/>
            <person name="Williams K.H."/>
            <person name="Banfield J.F."/>
        </authorList>
    </citation>
    <scope>NUCLEOTIDE SEQUENCE [LARGE SCALE GENOMIC DNA]</scope>
</reference>
<dbReference type="SUPFAM" id="SSF81324">
    <property type="entry name" value="Voltage-gated potassium channels"/>
    <property type="match status" value="1"/>
</dbReference>
<keyword evidence="2" id="KW-0472">Membrane</keyword>
<evidence type="ECO:0000313" key="6">
    <source>
        <dbReference type="Proteomes" id="UP000034913"/>
    </source>
</evidence>
<dbReference type="AlphaFoldDB" id="A0A0G1X8E9"/>
<dbReference type="InterPro" id="IPR050721">
    <property type="entry name" value="Trk_Ktr_HKT_K-transport"/>
</dbReference>
<dbReference type="Proteomes" id="UP000034913">
    <property type="component" value="Unassembled WGS sequence"/>
</dbReference>
<organism evidence="5 6">
    <name type="scientific">candidate division Kazan bacterium GW2011_GWB1_52_7</name>
    <dbReference type="NCBI Taxonomy" id="1620414"/>
    <lineage>
        <taxon>Bacteria</taxon>
        <taxon>Bacteria division Kazan-3B-28</taxon>
    </lineage>
</organism>
<dbReference type="InterPro" id="IPR036721">
    <property type="entry name" value="RCK_C_sf"/>
</dbReference>
<name>A0A0G1X8E9_UNCK3</name>
<dbReference type="InterPro" id="IPR003148">
    <property type="entry name" value="RCK_N"/>
</dbReference>
<dbReference type="PROSITE" id="PS51201">
    <property type="entry name" value="RCK_N"/>
    <property type="match status" value="1"/>
</dbReference>
<keyword evidence="2" id="KW-1133">Transmembrane helix</keyword>